<feature type="transmembrane region" description="Helical" evidence="1">
    <location>
        <begin position="200"/>
        <end position="221"/>
    </location>
</feature>
<keyword evidence="1" id="KW-1133">Transmembrane helix</keyword>
<accession>A0A1I0MWT9</accession>
<evidence type="ECO:0000256" key="1">
    <source>
        <dbReference type="SAM" id="Phobius"/>
    </source>
</evidence>
<evidence type="ECO:0008006" key="4">
    <source>
        <dbReference type="Google" id="ProtNLM"/>
    </source>
</evidence>
<proteinExistence type="predicted"/>
<evidence type="ECO:0000313" key="3">
    <source>
        <dbReference type="Proteomes" id="UP000199167"/>
    </source>
</evidence>
<name>A0A1I0MWT9_9RHOB</name>
<keyword evidence="1" id="KW-0812">Transmembrane</keyword>
<dbReference type="STRING" id="364200.SAMN04488515_0266"/>
<organism evidence="2 3">
    <name type="scientific">Cognatiyoonia koreensis</name>
    <dbReference type="NCBI Taxonomy" id="364200"/>
    <lineage>
        <taxon>Bacteria</taxon>
        <taxon>Pseudomonadati</taxon>
        <taxon>Pseudomonadota</taxon>
        <taxon>Alphaproteobacteria</taxon>
        <taxon>Rhodobacterales</taxon>
        <taxon>Paracoccaceae</taxon>
        <taxon>Cognatiyoonia</taxon>
    </lineage>
</organism>
<dbReference type="Proteomes" id="UP000199167">
    <property type="component" value="Unassembled WGS sequence"/>
</dbReference>
<keyword evidence="3" id="KW-1185">Reference proteome</keyword>
<dbReference type="AlphaFoldDB" id="A0A1I0MWT9"/>
<feature type="transmembrane region" description="Helical" evidence="1">
    <location>
        <begin position="50"/>
        <end position="71"/>
    </location>
</feature>
<keyword evidence="1" id="KW-0472">Membrane</keyword>
<feature type="transmembrane region" description="Helical" evidence="1">
    <location>
        <begin position="20"/>
        <end position="38"/>
    </location>
</feature>
<protein>
    <recommendedName>
        <fullName evidence="4">MotA/TolQ/ExbB proton channel family protein</fullName>
    </recommendedName>
</protein>
<gene>
    <name evidence="2" type="ORF">SAMN04488515_0266</name>
</gene>
<dbReference type="EMBL" id="FOIZ01000001">
    <property type="protein sequence ID" value="SEV92723.1"/>
    <property type="molecule type" value="Genomic_DNA"/>
</dbReference>
<sequence>MSEIREPEARPQFTQPVRQITMMLVVLAVVGALVYLGFAQIQAIFLSNAYLNGVILVVFVLGVLSTFGQVFQLMKSVQWIEGFAGARIGANLVEAPSLLAPLATLLNSLGSRMQISSTSSRSIQDSVAQRIDEDREITRYIGNVLIFLGLLGTFYGLATTVPALVETIRSLSPEDGESGAAVFGRLQKGLESQLGGMGTAFSSSLLGLAGSLVVGLLELFAGHGQNRFYRELEEWLSTITRLGFAGSEDGSGADTSVLGAFAQHMAEQMDALQANAILADESRLTLERQLGDMSVAIDKMVQAISLSGSSAESLDRVAKGQEALIKHLEEGGGEGLDAESRMRLRSIDVQLLRVLEELSAGRQETLAELRGDINALKMVMRHRGRPDGG</sequence>
<feature type="transmembrane region" description="Helical" evidence="1">
    <location>
        <begin position="140"/>
        <end position="165"/>
    </location>
</feature>
<evidence type="ECO:0000313" key="2">
    <source>
        <dbReference type="EMBL" id="SEV92723.1"/>
    </source>
</evidence>
<reference evidence="2 3" key="1">
    <citation type="submission" date="2016-10" db="EMBL/GenBank/DDBJ databases">
        <authorList>
            <person name="de Groot N.N."/>
        </authorList>
    </citation>
    <scope>NUCLEOTIDE SEQUENCE [LARGE SCALE GENOMIC DNA]</scope>
    <source>
        <strain evidence="2 3">DSM 17925</strain>
    </source>
</reference>